<dbReference type="RefSeq" id="WP_018576821.1">
    <property type="nucleotide sequence ID" value="NZ_KB892392.1"/>
</dbReference>
<keyword evidence="17" id="KW-1185">Reference proteome</keyword>
<dbReference type="NCBIfam" id="TIGR01307">
    <property type="entry name" value="pgm_bpd_ind"/>
    <property type="match status" value="1"/>
</dbReference>
<comment type="pathway">
    <text evidence="3 9">Carbohydrate degradation; glycolysis; pyruvate from D-glyceraldehyde 3-phosphate: step 3/5.</text>
</comment>
<reference evidence="16 17" key="1">
    <citation type="submission" date="2015-11" db="EMBL/GenBank/DDBJ databases">
        <title>Genomic analysis of 38 Legionella species identifies large and diverse effector repertoires.</title>
        <authorList>
            <person name="Burstein D."/>
            <person name="Amaro F."/>
            <person name="Zusman T."/>
            <person name="Lifshitz Z."/>
            <person name="Cohen O."/>
            <person name="Gilbert J.A."/>
            <person name="Pupko T."/>
            <person name="Shuman H.A."/>
            <person name="Segal G."/>
        </authorList>
    </citation>
    <scope>NUCLEOTIDE SEQUENCE [LARGE SCALE GENOMIC DNA]</scope>
    <source>
        <strain evidence="16 17">ATCC 49655</strain>
    </source>
</reference>
<comment type="cofactor">
    <cofactor evidence="9">
        <name>Mn(2+)</name>
        <dbReference type="ChEBI" id="CHEBI:29035"/>
    </cofactor>
    <text evidence="9">Binds 2 manganese ions per subunit.</text>
</comment>
<feature type="binding site" evidence="9 13">
    <location>
        <position position="13"/>
    </location>
    <ligand>
        <name>Mn(2+)</name>
        <dbReference type="ChEBI" id="CHEBI:29035"/>
        <label>2</label>
    </ligand>
</feature>
<dbReference type="AlphaFoldDB" id="A0A0W0ZEC3"/>
<evidence type="ECO:0000313" key="16">
    <source>
        <dbReference type="EMBL" id="KTD67506.1"/>
    </source>
</evidence>
<dbReference type="PANTHER" id="PTHR31637">
    <property type="entry name" value="2,3-BISPHOSPHOGLYCERATE-INDEPENDENT PHOSPHOGLYCERATE MUTASE"/>
    <property type="match status" value="1"/>
</dbReference>
<dbReference type="GO" id="GO:0005829">
    <property type="term" value="C:cytosol"/>
    <property type="evidence" value="ECO:0007669"/>
    <property type="project" value="TreeGrafter"/>
</dbReference>
<dbReference type="CDD" id="cd16010">
    <property type="entry name" value="iPGM"/>
    <property type="match status" value="1"/>
</dbReference>
<dbReference type="InterPro" id="IPR005995">
    <property type="entry name" value="Pgm_bpd_ind"/>
</dbReference>
<dbReference type="EC" id="5.4.2.12" evidence="9 10"/>
<feature type="binding site" evidence="9 13">
    <location>
        <position position="403"/>
    </location>
    <ligand>
        <name>Mn(2+)</name>
        <dbReference type="ChEBI" id="CHEBI:29035"/>
        <label>1</label>
    </ligand>
</feature>
<dbReference type="STRING" id="1122169.Lsha_0037"/>
<dbReference type="Proteomes" id="UP000054600">
    <property type="component" value="Unassembled WGS sequence"/>
</dbReference>
<dbReference type="PANTHER" id="PTHR31637:SF0">
    <property type="entry name" value="2,3-BISPHOSPHOGLYCERATE-INDEPENDENT PHOSPHOGLYCERATE MUTASE"/>
    <property type="match status" value="1"/>
</dbReference>
<evidence type="ECO:0000256" key="9">
    <source>
        <dbReference type="HAMAP-Rule" id="MF_01038"/>
    </source>
</evidence>
<dbReference type="UniPathway" id="UPA00109">
    <property type="reaction ID" value="UER00186"/>
</dbReference>
<proteinExistence type="inferred from homology"/>
<feature type="domain" description="Metalloenzyme" evidence="14">
    <location>
        <begin position="6"/>
        <end position="495"/>
    </location>
</feature>
<gene>
    <name evidence="9 16" type="primary">gpmI</name>
    <name evidence="16" type="ORF">Lsha_0037</name>
</gene>
<feature type="binding site" evidence="9 12">
    <location>
        <begin position="154"/>
        <end position="155"/>
    </location>
    <ligand>
        <name>substrate</name>
    </ligand>
</feature>
<comment type="caution">
    <text evidence="16">The sequence shown here is derived from an EMBL/GenBank/DDBJ whole genome shotgun (WGS) entry which is preliminary data.</text>
</comment>
<keyword evidence="7 9" id="KW-0464">Manganese</keyword>
<dbReference type="GO" id="GO:0006007">
    <property type="term" value="P:glucose catabolic process"/>
    <property type="evidence" value="ECO:0007669"/>
    <property type="project" value="InterPro"/>
</dbReference>
<evidence type="ECO:0000256" key="12">
    <source>
        <dbReference type="PIRSR" id="PIRSR001492-2"/>
    </source>
</evidence>
<dbReference type="OrthoDB" id="9800863at2"/>
<dbReference type="Gene3D" id="3.40.1450.10">
    <property type="entry name" value="BPG-independent phosphoglycerate mutase, domain B"/>
    <property type="match status" value="1"/>
</dbReference>
<evidence type="ECO:0000256" key="3">
    <source>
        <dbReference type="ARBA" id="ARBA00004798"/>
    </source>
</evidence>
<dbReference type="GO" id="GO:0030145">
    <property type="term" value="F:manganese ion binding"/>
    <property type="evidence" value="ECO:0007669"/>
    <property type="project" value="UniProtKB-UniRule"/>
</dbReference>
<dbReference type="PATRIC" id="fig|1122169.6.peg.40"/>
<dbReference type="Pfam" id="PF01676">
    <property type="entry name" value="Metalloenzyme"/>
    <property type="match status" value="1"/>
</dbReference>
<evidence type="ECO:0000313" key="17">
    <source>
        <dbReference type="Proteomes" id="UP000054600"/>
    </source>
</evidence>
<comment type="similarity">
    <text evidence="4 9">Belongs to the BPG-independent phosphoglycerate mutase family.</text>
</comment>
<feature type="binding site" evidence="9 13">
    <location>
        <position position="440"/>
    </location>
    <ligand>
        <name>Mn(2+)</name>
        <dbReference type="ChEBI" id="CHEBI:29035"/>
        <label>2</label>
    </ligand>
</feature>
<keyword evidence="5 9" id="KW-0479">Metal-binding</keyword>
<comment type="function">
    <text evidence="2 9">Catalyzes the interconversion of 2-phosphoglycerate and 3-phosphoglycerate.</text>
</comment>
<feature type="binding site" evidence="9 12">
    <location>
        <position position="186"/>
    </location>
    <ligand>
        <name>substrate</name>
    </ligand>
</feature>
<feature type="binding site" evidence="9 13">
    <location>
        <position position="399"/>
    </location>
    <ligand>
        <name>Mn(2+)</name>
        <dbReference type="ChEBI" id="CHEBI:29035"/>
        <label>1</label>
    </ligand>
</feature>
<feature type="binding site" evidence="9 13">
    <location>
        <position position="63"/>
    </location>
    <ligand>
        <name>Mn(2+)</name>
        <dbReference type="ChEBI" id="CHEBI:29035"/>
        <label>2</label>
    </ligand>
</feature>
<dbReference type="eggNOG" id="COG0696">
    <property type="taxonomic scope" value="Bacteria"/>
</dbReference>
<protein>
    <recommendedName>
        <fullName evidence="9 10">2,3-bisphosphoglycerate-independent phosphoglycerate mutase</fullName>
        <shortName evidence="9">BPG-independent PGAM</shortName>
        <shortName evidence="9">Phosphoglyceromutase</shortName>
        <shortName evidence="9">iPGM</shortName>
        <ecNumber evidence="9 10">5.4.2.12</ecNumber>
    </recommendedName>
</protein>
<comment type="catalytic activity">
    <reaction evidence="1 9">
        <text>(2R)-2-phosphoglycerate = (2R)-3-phosphoglycerate</text>
        <dbReference type="Rhea" id="RHEA:15901"/>
        <dbReference type="ChEBI" id="CHEBI:58272"/>
        <dbReference type="ChEBI" id="CHEBI:58289"/>
        <dbReference type="EC" id="5.4.2.12"/>
    </reaction>
</comment>
<dbReference type="PIRSF" id="PIRSF001492">
    <property type="entry name" value="IPGAM"/>
    <property type="match status" value="1"/>
</dbReference>
<dbReference type="EMBL" id="LNYW01000002">
    <property type="protein sequence ID" value="KTD67506.1"/>
    <property type="molecule type" value="Genomic_DNA"/>
</dbReference>
<evidence type="ECO:0000256" key="4">
    <source>
        <dbReference type="ARBA" id="ARBA00008819"/>
    </source>
</evidence>
<feature type="binding site" evidence="9 12">
    <location>
        <begin position="258"/>
        <end position="261"/>
    </location>
    <ligand>
        <name>substrate</name>
    </ligand>
</feature>
<name>A0A0W0ZEC3_9GAMM</name>
<keyword evidence="6 9" id="KW-0324">Glycolysis</keyword>
<evidence type="ECO:0000259" key="14">
    <source>
        <dbReference type="Pfam" id="PF01676"/>
    </source>
</evidence>
<dbReference type="InterPro" id="IPR011258">
    <property type="entry name" value="BPG-indep_PGM_N"/>
</dbReference>
<dbReference type="InterPro" id="IPR017850">
    <property type="entry name" value="Alkaline_phosphatase_core_sf"/>
</dbReference>
<evidence type="ECO:0000259" key="15">
    <source>
        <dbReference type="Pfam" id="PF06415"/>
    </source>
</evidence>
<evidence type="ECO:0000256" key="10">
    <source>
        <dbReference type="NCBIfam" id="TIGR01307"/>
    </source>
</evidence>
<dbReference type="SUPFAM" id="SSF64158">
    <property type="entry name" value="2,3-Bisphosphoglycerate-independent phosphoglycerate mutase, substrate-binding domain"/>
    <property type="match status" value="1"/>
</dbReference>
<dbReference type="InterPro" id="IPR006124">
    <property type="entry name" value="Metalloenzyme"/>
</dbReference>
<dbReference type="HAMAP" id="MF_01038">
    <property type="entry name" value="GpmI"/>
    <property type="match status" value="1"/>
</dbReference>
<dbReference type="Gene3D" id="3.40.720.10">
    <property type="entry name" value="Alkaline Phosphatase, subunit A"/>
    <property type="match status" value="1"/>
</dbReference>
<accession>A0A0W0ZEC3</accession>
<dbReference type="FunFam" id="3.40.1450.10:FF:000002">
    <property type="entry name" value="2,3-bisphosphoglycerate-independent phosphoglycerate mutase"/>
    <property type="match status" value="1"/>
</dbReference>
<feature type="binding site" evidence="9 12">
    <location>
        <position position="332"/>
    </location>
    <ligand>
        <name>substrate</name>
    </ligand>
</feature>
<evidence type="ECO:0000256" key="8">
    <source>
        <dbReference type="ARBA" id="ARBA00023235"/>
    </source>
</evidence>
<evidence type="ECO:0000256" key="6">
    <source>
        <dbReference type="ARBA" id="ARBA00023152"/>
    </source>
</evidence>
<dbReference type="GO" id="GO:0006096">
    <property type="term" value="P:glycolytic process"/>
    <property type="evidence" value="ECO:0007669"/>
    <property type="project" value="UniProtKB-UniRule"/>
</dbReference>
<evidence type="ECO:0000256" key="7">
    <source>
        <dbReference type="ARBA" id="ARBA00023211"/>
    </source>
</evidence>
<dbReference type="GO" id="GO:0004619">
    <property type="term" value="F:phosphoglycerate mutase activity"/>
    <property type="evidence" value="ECO:0007669"/>
    <property type="project" value="UniProtKB-UniRule"/>
</dbReference>
<evidence type="ECO:0000256" key="1">
    <source>
        <dbReference type="ARBA" id="ARBA00000370"/>
    </source>
</evidence>
<comment type="subunit">
    <text evidence="9">Monomer.</text>
</comment>
<organism evidence="16 17">
    <name type="scientific">Legionella shakespearei DSM 23087</name>
    <dbReference type="NCBI Taxonomy" id="1122169"/>
    <lineage>
        <taxon>Bacteria</taxon>
        <taxon>Pseudomonadati</taxon>
        <taxon>Pseudomonadota</taxon>
        <taxon>Gammaproteobacteria</taxon>
        <taxon>Legionellales</taxon>
        <taxon>Legionellaceae</taxon>
        <taxon>Legionella</taxon>
    </lineage>
</organism>
<feature type="binding site" evidence="9 13">
    <location>
        <position position="459"/>
    </location>
    <ligand>
        <name>Mn(2+)</name>
        <dbReference type="ChEBI" id="CHEBI:29035"/>
        <label>1</label>
    </ligand>
</feature>
<dbReference type="InterPro" id="IPR036646">
    <property type="entry name" value="PGAM_B_sf"/>
</dbReference>
<evidence type="ECO:0000256" key="2">
    <source>
        <dbReference type="ARBA" id="ARBA00002315"/>
    </source>
</evidence>
<evidence type="ECO:0000256" key="11">
    <source>
        <dbReference type="PIRSR" id="PIRSR001492-1"/>
    </source>
</evidence>
<evidence type="ECO:0000256" key="5">
    <source>
        <dbReference type="ARBA" id="ARBA00022723"/>
    </source>
</evidence>
<feature type="binding site" evidence="9 12">
    <location>
        <position position="192"/>
    </location>
    <ligand>
        <name>substrate</name>
    </ligand>
</feature>
<evidence type="ECO:0000256" key="13">
    <source>
        <dbReference type="PIRSR" id="PIRSR001492-3"/>
    </source>
</evidence>
<keyword evidence="8 9" id="KW-0413">Isomerase</keyword>
<feature type="domain" description="BPG-independent PGAM N-terminal" evidence="15">
    <location>
        <begin position="83"/>
        <end position="296"/>
    </location>
</feature>
<sequence>MSKNAPLVLMILDGWGYNPSDTHNAIAKAHTPQWDEWWQTCPHMLLHASGLPVGLPDEQMGNSEVGHMHIGAGRVIQQDFTRINQSIKTGEFAENQVFNQIITELQDNNKSLHIMGLLSPGGVHSHEQHLFALLALCHARKFTAVCLHLFLDGRDTPPQSALDSLERLNAELKKYPVASISSITGRYYAMDRDKRWERMEPVYNLLTQNQSEHHFPDAQTAIKSFYEQKLSDEFIPPTLIGTHQPIEDGDAVLFFNFRADRARQLTAAFIDPAFNGFKRQFLPKLSCFATMTQYDKNIPTSMAFPPMQLNNTLGELLASHGLSQLRIAETEKYAHVTFFFNGGSELVFAHEERILIPSPKVATYDLQPEMSAEELTEKLVAAINSTTYDVIICNYANADMVGHSGNFNATVQAIECLDRCMNKVWQALAIQGGKLLITADHGNAEEMFDDTTHQAHTAHTSEPVPLVYVGGGWHFTQSSGSLIDVAPTVLTLLGITPPPEMTGQPLLERDYAPVH</sequence>
<feature type="active site" description="Phosphoserine intermediate" evidence="9 11">
    <location>
        <position position="63"/>
    </location>
</feature>
<feature type="binding site" evidence="9 13">
    <location>
        <position position="441"/>
    </location>
    <ligand>
        <name>Mn(2+)</name>
        <dbReference type="ChEBI" id="CHEBI:29035"/>
        <label>2</label>
    </ligand>
</feature>
<dbReference type="Pfam" id="PF06415">
    <property type="entry name" value="iPGM_N"/>
    <property type="match status" value="1"/>
</dbReference>
<feature type="binding site" evidence="9 12">
    <location>
        <position position="124"/>
    </location>
    <ligand>
        <name>substrate</name>
    </ligand>
</feature>
<dbReference type="SUPFAM" id="SSF53649">
    <property type="entry name" value="Alkaline phosphatase-like"/>
    <property type="match status" value="1"/>
</dbReference>